<gene>
    <name evidence="2" type="ORF">BRW65_01710</name>
</gene>
<evidence type="ECO:0000313" key="2">
    <source>
        <dbReference type="EMBL" id="OJZ76169.1"/>
    </source>
</evidence>
<dbReference type="Pfam" id="PF00378">
    <property type="entry name" value="ECH_1"/>
    <property type="match status" value="1"/>
</dbReference>
<dbReference type="Gene3D" id="3.90.226.10">
    <property type="entry name" value="2-enoyl-CoA Hydratase, Chain A, domain 1"/>
    <property type="match status" value="1"/>
</dbReference>
<organism evidence="2 3">
    <name type="scientific">Mycobacterium paraffinicum</name>
    <dbReference type="NCBI Taxonomy" id="53378"/>
    <lineage>
        <taxon>Bacteria</taxon>
        <taxon>Bacillati</taxon>
        <taxon>Actinomycetota</taxon>
        <taxon>Actinomycetes</taxon>
        <taxon>Mycobacteriales</taxon>
        <taxon>Mycobacteriaceae</taxon>
        <taxon>Mycobacterium</taxon>
    </lineage>
</organism>
<dbReference type="RefSeq" id="WP_073870521.1">
    <property type="nucleotide sequence ID" value="NZ_MPNT01000001.1"/>
</dbReference>
<dbReference type="Proteomes" id="UP000186438">
    <property type="component" value="Unassembled WGS sequence"/>
</dbReference>
<evidence type="ECO:0000313" key="3">
    <source>
        <dbReference type="Proteomes" id="UP000186438"/>
    </source>
</evidence>
<sequence length="260" mass="28177">MTQSAALLTRDGPVLTLTWNRPDKLNAIDRQAENALRTAISTFADDSALRVLLIAGRGEYFSAGFDVGHRVDDDQDPSGVKLRRRYREIHDLFDLFEQVEKPVVVAAHGPCLGGALELALSCDFRLAATPARFGLPEIKLGVLPGSGGTSRLTRTVGPAWARWLVMAGKAVTAEEALRIGLVHAVYPPDLFADEVADFVAKLAALPGEAVGMAKLAIDLADRLDRASGRDLERMANTTLMTSQEHRSHIDALKKRLSQDG</sequence>
<accession>A0A1Q4I2G3</accession>
<dbReference type="CDD" id="cd06558">
    <property type="entry name" value="crotonase-like"/>
    <property type="match status" value="1"/>
</dbReference>
<dbReference type="OrthoDB" id="9777711at2"/>
<dbReference type="SUPFAM" id="SSF52096">
    <property type="entry name" value="ClpP/crotonase"/>
    <property type="match status" value="1"/>
</dbReference>
<dbReference type="PANTHER" id="PTHR11941:SF54">
    <property type="entry name" value="ENOYL-COA HYDRATASE, MITOCHONDRIAL"/>
    <property type="match status" value="1"/>
</dbReference>
<reference evidence="2 3" key="1">
    <citation type="submission" date="2016-11" db="EMBL/GenBank/DDBJ databases">
        <title>Genome sequences of unsequenced Mycobacteria.</title>
        <authorList>
            <person name="Greninger A.L."/>
            <person name="Fang F."/>
            <person name="Jerome K.R."/>
        </authorList>
    </citation>
    <scope>NUCLEOTIDE SEQUENCE [LARGE SCALE GENOMIC DNA]</scope>
    <source>
        <strain evidence="2 3">M11</strain>
    </source>
</reference>
<evidence type="ECO:0000256" key="1">
    <source>
        <dbReference type="ARBA" id="ARBA00023098"/>
    </source>
</evidence>
<comment type="caution">
    <text evidence="2">The sequence shown here is derived from an EMBL/GenBank/DDBJ whole genome shotgun (WGS) entry which is preliminary data.</text>
</comment>
<evidence type="ECO:0008006" key="4">
    <source>
        <dbReference type="Google" id="ProtNLM"/>
    </source>
</evidence>
<dbReference type="GO" id="GO:0006635">
    <property type="term" value="P:fatty acid beta-oxidation"/>
    <property type="evidence" value="ECO:0007669"/>
    <property type="project" value="TreeGrafter"/>
</dbReference>
<dbReference type="InterPro" id="IPR029045">
    <property type="entry name" value="ClpP/crotonase-like_dom_sf"/>
</dbReference>
<protein>
    <recommendedName>
        <fullName evidence="4">Enoyl-CoA hydratase</fullName>
    </recommendedName>
</protein>
<name>A0A1Q4I2G3_9MYCO</name>
<dbReference type="EMBL" id="MPNT01000001">
    <property type="protein sequence ID" value="OJZ76169.1"/>
    <property type="molecule type" value="Genomic_DNA"/>
</dbReference>
<dbReference type="AlphaFoldDB" id="A0A1Q4I2G3"/>
<dbReference type="GO" id="GO:0003824">
    <property type="term" value="F:catalytic activity"/>
    <property type="evidence" value="ECO:0007669"/>
    <property type="project" value="UniProtKB-ARBA"/>
</dbReference>
<keyword evidence="3" id="KW-1185">Reference proteome</keyword>
<proteinExistence type="predicted"/>
<dbReference type="PANTHER" id="PTHR11941">
    <property type="entry name" value="ENOYL-COA HYDRATASE-RELATED"/>
    <property type="match status" value="1"/>
</dbReference>
<dbReference type="InterPro" id="IPR001753">
    <property type="entry name" value="Enoyl-CoA_hydra/iso"/>
</dbReference>
<dbReference type="STRING" id="53378.BRW65_01710"/>
<keyword evidence="1" id="KW-0443">Lipid metabolism</keyword>